<dbReference type="InterPro" id="IPR036388">
    <property type="entry name" value="WH-like_DNA-bd_sf"/>
</dbReference>
<evidence type="ECO:0000256" key="4">
    <source>
        <dbReference type="ARBA" id="ARBA00023163"/>
    </source>
</evidence>
<organism evidence="6 7">
    <name type="scientific">Pyxidicoccus parkwayensis</name>
    <dbReference type="NCBI Taxonomy" id="2813578"/>
    <lineage>
        <taxon>Bacteria</taxon>
        <taxon>Pseudomonadati</taxon>
        <taxon>Myxococcota</taxon>
        <taxon>Myxococcia</taxon>
        <taxon>Myxococcales</taxon>
        <taxon>Cystobacterineae</taxon>
        <taxon>Myxococcaceae</taxon>
        <taxon>Pyxidicoccus</taxon>
    </lineage>
</organism>
<dbReference type="PANTHER" id="PTHR30126">
    <property type="entry name" value="HTH-TYPE TRANSCRIPTIONAL REGULATOR"/>
    <property type="match status" value="1"/>
</dbReference>
<evidence type="ECO:0000256" key="2">
    <source>
        <dbReference type="ARBA" id="ARBA00023015"/>
    </source>
</evidence>
<keyword evidence="4" id="KW-0804">Transcription</keyword>
<protein>
    <submittedName>
        <fullName evidence="6">LysR family transcriptional regulator</fullName>
    </submittedName>
</protein>
<dbReference type="Pfam" id="PF00126">
    <property type="entry name" value="HTH_1"/>
    <property type="match status" value="1"/>
</dbReference>
<gene>
    <name evidence="6" type="ORF">JY651_04235</name>
</gene>
<dbReference type="PANTHER" id="PTHR30126:SF4">
    <property type="entry name" value="LYSR FAMILY TRANSCRIPTIONAL REGULATOR"/>
    <property type="match status" value="1"/>
</dbReference>
<dbReference type="Gene3D" id="3.40.190.290">
    <property type="match status" value="1"/>
</dbReference>
<dbReference type="EMBL" id="CP071090">
    <property type="protein sequence ID" value="QSQ24187.1"/>
    <property type="molecule type" value="Genomic_DNA"/>
</dbReference>
<dbReference type="InterPro" id="IPR000847">
    <property type="entry name" value="LysR_HTH_N"/>
</dbReference>
<evidence type="ECO:0000259" key="5">
    <source>
        <dbReference type="PROSITE" id="PS50931"/>
    </source>
</evidence>
<keyword evidence="7" id="KW-1185">Reference proteome</keyword>
<dbReference type="PROSITE" id="PS50931">
    <property type="entry name" value="HTH_LYSR"/>
    <property type="match status" value="1"/>
</dbReference>
<evidence type="ECO:0000256" key="1">
    <source>
        <dbReference type="ARBA" id="ARBA00009437"/>
    </source>
</evidence>
<reference evidence="6 7" key="1">
    <citation type="submission" date="2021-02" db="EMBL/GenBank/DDBJ databases">
        <title>De Novo genome assembly of isolated myxobacteria.</title>
        <authorList>
            <person name="Stevens D.C."/>
        </authorList>
    </citation>
    <scope>NUCLEOTIDE SEQUENCE [LARGE SCALE GENOMIC DNA]</scope>
    <source>
        <strain evidence="7">SCPEA02</strain>
    </source>
</reference>
<dbReference type="Gene3D" id="1.10.10.10">
    <property type="entry name" value="Winged helix-like DNA-binding domain superfamily/Winged helix DNA-binding domain"/>
    <property type="match status" value="1"/>
</dbReference>
<dbReference type="SUPFAM" id="SSF46785">
    <property type="entry name" value="Winged helix' DNA-binding domain"/>
    <property type="match status" value="1"/>
</dbReference>
<comment type="similarity">
    <text evidence="1">Belongs to the LysR transcriptional regulatory family.</text>
</comment>
<proteinExistence type="inferred from homology"/>
<feature type="domain" description="HTH lysR-type" evidence="5">
    <location>
        <begin position="3"/>
        <end position="60"/>
    </location>
</feature>
<evidence type="ECO:0000256" key="3">
    <source>
        <dbReference type="ARBA" id="ARBA00023125"/>
    </source>
</evidence>
<evidence type="ECO:0000313" key="6">
    <source>
        <dbReference type="EMBL" id="QSQ24187.1"/>
    </source>
</evidence>
<dbReference type="Pfam" id="PF03466">
    <property type="entry name" value="LysR_substrate"/>
    <property type="match status" value="1"/>
</dbReference>
<dbReference type="SUPFAM" id="SSF53850">
    <property type="entry name" value="Periplasmic binding protein-like II"/>
    <property type="match status" value="1"/>
</dbReference>
<name>A0ABX7P1U4_9BACT</name>
<sequence>MNVTLEQARALDALARHGTFAAAATALRKGHTAVLYALRTLEEQTELTLLDRRGYRTRLTPAGERVLEHCRKMLAAERELEAACAEIRAGWEPSLRIVFDGIFPAEPLLRVVKELRAEEASTRFHVSAEFLAGVEAAFVREEADLMVSVLPPTIPGLRTYRLPELKAVLVAHKSHPLAKKHGTLKDEELAEHLLLTVRGSDPRLQLSTGVLETRSTVHLNDFAAKKAAILEGLGYGWLPEHLAARELRRGELKSLKLARGGATHVFHPQLHHRASVKPGRAARRVVQYLTGAEAES</sequence>
<dbReference type="Proteomes" id="UP000662747">
    <property type="component" value="Chromosome"/>
</dbReference>
<accession>A0ABX7P1U4</accession>
<dbReference type="InterPro" id="IPR036390">
    <property type="entry name" value="WH_DNA-bd_sf"/>
</dbReference>
<keyword evidence="2" id="KW-0805">Transcription regulation</keyword>
<dbReference type="RefSeq" id="WP_206725753.1">
    <property type="nucleotide sequence ID" value="NZ_CP071090.1"/>
</dbReference>
<dbReference type="InterPro" id="IPR005119">
    <property type="entry name" value="LysR_subst-bd"/>
</dbReference>
<keyword evidence="3" id="KW-0238">DNA-binding</keyword>
<evidence type="ECO:0000313" key="7">
    <source>
        <dbReference type="Proteomes" id="UP000662747"/>
    </source>
</evidence>